<dbReference type="InterPro" id="IPR007434">
    <property type="entry name" value="FemAB-like"/>
</dbReference>
<sequence length="428" mass="48517">MQEGWQYSIITELADLSDKTKSSLSQSAESGEATPFLSFAFLELLSSSKSVDGDSGWYSHHLLIRDASQTSEEDKMPVVALVPCYLKTHSYGEYVFDHSWAHAYEQHGLAYYPKLVCAIPFTPVTGARALIDERFRAEGVSQTDVFTFINRHKQSILDSAKASSLHLLFSPQTCSDSLNSLGMHQRLSVQFVWSNDGYKSFDDFMAALTSRKRRSIRKERAPFADATPASEANTSSTIQINTLYGDALTQDVIDAFYLCYQQTYFKRSGHAGYLRAAFFDNLLTAMRDSVCIVAAFKQNEMIAGSLFFYNEHALFGRYWGALEEVSGLHFECCYYRGIDFAIKQNIQTFNPGTQGEHKILRGFRPTFCFSNHALLEPAFDKAVEDFVKRERYSIEQYHAQASEVLPYKQIEQSEHKANDAHRNIADDQ</sequence>
<dbReference type="Gene3D" id="3.40.630.30">
    <property type="match status" value="1"/>
</dbReference>
<keyword evidence="2" id="KW-1185">Reference proteome</keyword>
<dbReference type="PANTHER" id="PTHR47017">
    <property type="entry name" value="ACYL-COA"/>
    <property type="match status" value="1"/>
</dbReference>
<comment type="caution">
    <text evidence="1">The sequence shown here is derived from an EMBL/GenBank/DDBJ whole genome shotgun (WGS) entry which is preliminary data.</text>
</comment>
<dbReference type="Proteomes" id="UP001595897">
    <property type="component" value="Unassembled WGS sequence"/>
</dbReference>
<proteinExistence type="predicted"/>
<dbReference type="RefSeq" id="WP_382406821.1">
    <property type="nucleotide sequence ID" value="NZ_JBHSGU010000002.1"/>
</dbReference>
<reference evidence="2" key="1">
    <citation type="journal article" date="2019" name="Int. J. Syst. Evol. Microbiol.">
        <title>The Global Catalogue of Microorganisms (GCM) 10K type strain sequencing project: providing services to taxonomists for standard genome sequencing and annotation.</title>
        <authorList>
            <consortium name="The Broad Institute Genomics Platform"/>
            <consortium name="The Broad Institute Genome Sequencing Center for Infectious Disease"/>
            <person name="Wu L."/>
            <person name="Ma J."/>
        </authorList>
    </citation>
    <scope>NUCLEOTIDE SEQUENCE [LARGE SCALE GENOMIC DNA]</scope>
    <source>
        <strain evidence="2">KACC 12507</strain>
    </source>
</reference>
<accession>A0ABV9LTP0</accession>
<evidence type="ECO:0000313" key="2">
    <source>
        <dbReference type="Proteomes" id="UP001595897"/>
    </source>
</evidence>
<evidence type="ECO:0000313" key="1">
    <source>
        <dbReference type="EMBL" id="MFC4699881.1"/>
    </source>
</evidence>
<dbReference type="InterPro" id="IPR016181">
    <property type="entry name" value="Acyl_CoA_acyltransferase"/>
</dbReference>
<dbReference type="SUPFAM" id="SSF55729">
    <property type="entry name" value="Acyl-CoA N-acyltransferases (Nat)"/>
    <property type="match status" value="1"/>
</dbReference>
<dbReference type="Pfam" id="PF04339">
    <property type="entry name" value="FemAB_like"/>
    <property type="match status" value="1"/>
</dbReference>
<dbReference type="EMBL" id="JBHSGU010000002">
    <property type="protein sequence ID" value="MFC4699881.1"/>
    <property type="molecule type" value="Genomic_DNA"/>
</dbReference>
<dbReference type="PANTHER" id="PTHR47017:SF1">
    <property type="entry name" value="ACYL-COA"/>
    <property type="match status" value="1"/>
</dbReference>
<name>A0ABV9LTP0_9ALTE</name>
<gene>
    <name evidence="1" type="ORF">ACFO4O_06930</name>
</gene>
<organism evidence="1 2">
    <name type="scientific">Glaciecola siphonariae</name>
    <dbReference type="NCBI Taxonomy" id="521012"/>
    <lineage>
        <taxon>Bacteria</taxon>
        <taxon>Pseudomonadati</taxon>
        <taxon>Pseudomonadota</taxon>
        <taxon>Gammaproteobacteria</taxon>
        <taxon>Alteromonadales</taxon>
        <taxon>Alteromonadaceae</taxon>
        <taxon>Glaciecola</taxon>
    </lineage>
</organism>
<protein>
    <submittedName>
        <fullName evidence="1">GNAT family N-acetyltransferase</fullName>
    </submittedName>
</protein>